<dbReference type="Gene3D" id="2.40.128.260">
    <property type="entry name" value="Type IV secretion system, VirB10/TraB/TrbI"/>
    <property type="match status" value="2"/>
</dbReference>
<feature type="region of interest" description="Disordered" evidence="7">
    <location>
        <begin position="1"/>
        <end position="59"/>
    </location>
</feature>
<feature type="transmembrane region" description="Helical" evidence="8">
    <location>
        <begin position="66"/>
        <end position="85"/>
    </location>
</feature>
<accession>A0A6P1GQW2</accession>
<dbReference type="InterPro" id="IPR042217">
    <property type="entry name" value="T4SS_VirB10/TrbI"/>
</dbReference>
<dbReference type="RefSeq" id="WP_159368323.1">
    <property type="nucleotide sequence ID" value="NZ_CP047222.1"/>
</dbReference>
<gene>
    <name evidence="9" type="ORF">GS397_27495</name>
</gene>
<dbReference type="NCBIfam" id="NF038091">
    <property type="entry name" value="T4SS_VirB10"/>
    <property type="match status" value="1"/>
</dbReference>
<evidence type="ECO:0000313" key="10">
    <source>
        <dbReference type="Proteomes" id="UP000464086"/>
    </source>
</evidence>
<sequence length="449" mass="47358">MSENEKSAADGGPKSGLTFEEAKGRLTYDESEVQDDVLKDANSTRPEFDRKAFNPRGRLQSMGKGMTAAIAIGAAFVGFMVYSMASQSQKAEKPNDTTFKLDDASAEHSARQAAQVVVRPDKPGQGMQQVGTDPFGNPIMADGGQDLSGGITVPAPTGAQGGRGDPAMERAEQMRRERMAALQREKARQDAMRRAPIMAISGSMSGQAGAGPQGGNGGPFSHLRVGGADAGGESQGGEGGGEPNALQRQLKGMDIQQVSAGRLPNRNFLITAGMQIPCVLQTAMDSTQPGLTSCVVPQDIWSNNGNVILMEKGTRVLGEYQGGFSTGQHRIFVLWNRAITPSGISVSLGSPAADQLGRAGMGGKIDTFFWQRFGAALLLSIVGDAGDALSNSVSGVDETIDTPNTAAAIAAQDSQRIRPRLRAPQGREMTIMVARDVDFSNVYSLRLRP</sequence>
<comment type="subcellular location">
    <subcellularLocation>
        <location evidence="1">Cell membrane</location>
        <topology evidence="1">Single-pass membrane protein</topology>
    </subcellularLocation>
</comment>
<dbReference type="InterPro" id="IPR047695">
    <property type="entry name" value="T4SS_VirB10/PtlG"/>
</dbReference>
<reference evidence="9 10" key="1">
    <citation type="submission" date="2019-12" db="EMBL/GenBank/DDBJ databases">
        <title>Functional and genomic insights into the Sphingobium yanoikuyae YC-JY1, a bacterium efficiently degrading bisphenol A.</title>
        <authorList>
            <person name="Jia Y."/>
            <person name="Li X."/>
            <person name="Wang J."/>
            <person name="Eltoukhy A."/>
            <person name="Lamraoui I."/>
            <person name="Yan Y."/>
        </authorList>
    </citation>
    <scope>NUCLEOTIDE SEQUENCE [LARGE SCALE GENOMIC DNA]</scope>
    <source>
        <strain evidence="9 10">YC-JY1</strain>
        <plasmid evidence="9 10">unnamed4</plasmid>
    </source>
</reference>
<evidence type="ECO:0000256" key="7">
    <source>
        <dbReference type="SAM" id="MobiDB-lite"/>
    </source>
</evidence>
<dbReference type="EMBL" id="CP047222">
    <property type="protein sequence ID" value="QHD70848.1"/>
    <property type="molecule type" value="Genomic_DNA"/>
</dbReference>
<feature type="region of interest" description="Disordered" evidence="7">
    <location>
        <begin position="225"/>
        <end position="245"/>
    </location>
</feature>
<dbReference type="CDD" id="cd16429">
    <property type="entry name" value="VirB10"/>
    <property type="match status" value="1"/>
</dbReference>
<dbReference type="InterPro" id="IPR005498">
    <property type="entry name" value="T4SS_VirB10/TraB/TrbI"/>
</dbReference>
<keyword evidence="5 8" id="KW-1133">Transmembrane helix</keyword>
<dbReference type="Pfam" id="PF03743">
    <property type="entry name" value="TrbI"/>
    <property type="match status" value="1"/>
</dbReference>
<protein>
    <recommendedName>
        <fullName evidence="11">TrbI/VirB10 family protein</fullName>
    </recommendedName>
</protein>
<evidence type="ECO:0000256" key="5">
    <source>
        <dbReference type="ARBA" id="ARBA00022989"/>
    </source>
</evidence>
<geneLocation type="plasmid" evidence="9">
    <name>unnamed4</name>
</geneLocation>
<organism evidence="9 10">
    <name type="scientific">Sphingobium yanoikuyae</name>
    <name type="common">Sphingomonas yanoikuyae</name>
    <dbReference type="NCBI Taxonomy" id="13690"/>
    <lineage>
        <taxon>Bacteria</taxon>
        <taxon>Pseudomonadati</taxon>
        <taxon>Pseudomonadota</taxon>
        <taxon>Alphaproteobacteria</taxon>
        <taxon>Sphingomonadales</taxon>
        <taxon>Sphingomonadaceae</taxon>
        <taxon>Sphingobium</taxon>
    </lineage>
</organism>
<evidence type="ECO:0000256" key="3">
    <source>
        <dbReference type="ARBA" id="ARBA00022475"/>
    </source>
</evidence>
<evidence type="ECO:0000256" key="4">
    <source>
        <dbReference type="ARBA" id="ARBA00022692"/>
    </source>
</evidence>
<proteinExistence type="inferred from homology"/>
<dbReference type="GO" id="GO:0005886">
    <property type="term" value="C:plasma membrane"/>
    <property type="evidence" value="ECO:0007669"/>
    <property type="project" value="UniProtKB-SubCell"/>
</dbReference>
<keyword evidence="3" id="KW-1003">Cell membrane</keyword>
<feature type="compositionally biased region" description="Gly residues" evidence="7">
    <location>
        <begin position="228"/>
        <end position="242"/>
    </location>
</feature>
<evidence type="ECO:0000256" key="2">
    <source>
        <dbReference type="ARBA" id="ARBA00010265"/>
    </source>
</evidence>
<keyword evidence="4 8" id="KW-0812">Transmembrane</keyword>
<evidence type="ECO:0000256" key="1">
    <source>
        <dbReference type="ARBA" id="ARBA00004162"/>
    </source>
</evidence>
<evidence type="ECO:0000256" key="8">
    <source>
        <dbReference type="SAM" id="Phobius"/>
    </source>
</evidence>
<evidence type="ECO:0000256" key="6">
    <source>
        <dbReference type="ARBA" id="ARBA00023136"/>
    </source>
</evidence>
<keyword evidence="9" id="KW-0614">Plasmid</keyword>
<evidence type="ECO:0000313" key="9">
    <source>
        <dbReference type="EMBL" id="QHD70848.1"/>
    </source>
</evidence>
<dbReference type="Proteomes" id="UP000464086">
    <property type="component" value="Plasmid unnamed4"/>
</dbReference>
<evidence type="ECO:0008006" key="11">
    <source>
        <dbReference type="Google" id="ProtNLM"/>
    </source>
</evidence>
<comment type="similarity">
    <text evidence="2">Belongs to the TrbI/VirB10 family.</text>
</comment>
<name>A0A6P1GQW2_SPHYA</name>
<dbReference type="AlphaFoldDB" id="A0A6P1GQW2"/>
<keyword evidence="6 8" id="KW-0472">Membrane</keyword>